<proteinExistence type="predicted"/>
<dbReference type="EMBL" id="JAIWYP010000014">
    <property type="protein sequence ID" value="KAH3712021.1"/>
    <property type="molecule type" value="Genomic_DNA"/>
</dbReference>
<gene>
    <name evidence="1" type="ORF">DPMN_071698</name>
</gene>
<comment type="caution">
    <text evidence="1">The sequence shown here is derived from an EMBL/GenBank/DDBJ whole genome shotgun (WGS) entry which is preliminary data.</text>
</comment>
<sequence length="124" mass="14768">MMKNSEIFKTIDEWKNTLPDGKINEQTTDLNMCPLHLRSKLMLLLFDEDFSIPTGYYTIEEHYKYLELLSIRLPSDYEKIKNNFLLKRKYLCENWENDEGKCPTVQFNTAADYSPTLKVKIYIL</sequence>
<dbReference type="Proteomes" id="UP000828390">
    <property type="component" value="Unassembled WGS sequence"/>
</dbReference>
<reference evidence="1" key="1">
    <citation type="journal article" date="2019" name="bioRxiv">
        <title>The Genome of the Zebra Mussel, Dreissena polymorpha: A Resource for Invasive Species Research.</title>
        <authorList>
            <person name="McCartney M.A."/>
            <person name="Auch B."/>
            <person name="Kono T."/>
            <person name="Mallez S."/>
            <person name="Zhang Y."/>
            <person name="Obille A."/>
            <person name="Becker A."/>
            <person name="Abrahante J.E."/>
            <person name="Garbe J."/>
            <person name="Badalamenti J.P."/>
            <person name="Herman A."/>
            <person name="Mangelson H."/>
            <person name="Liachko I."/>
            <person name="Sullivan S."/>
            <person name="Sone E.D."/>
            <person name="Koren S."/>
            <person name="Silverstein K.A.T."/>
            <person name="Beckman K.B."/>
            <person name="Gohl D.M."/>
        </authorList>
    </citation>
    <scope>NUCLEOTIDE SEQUENCE</scope>
    <source>
        <strain evidence="1">Duluth1</strain>
        <tissue evidence="1">Whole animal</tissue>
    </source>
</reference>
<evidence type="ECO:0000313" key="1">
    <source>
        <dbReference type="EMBL" id="KAH3712021.1"/>
    </source>
</evidence>
<evidence type="ECO:0000313" key="2">
    <source>
        <dbReference type="Proteomes" id="UP000828390"/>
    </source>
</evidence>
<accession>A0A9D4BPW4</accession>
<keyword evidence="2" id="KW-1185">Reference proteome</keyword>
<reference evidence="1" key="2">
    <citation type="submission" date="2020-11" db="EMBL/GenBank/DDBJ databases">
        <authorList>
            <person name="McCartney M.A."/>
            <person name="Auch B."/>
            <person name="Kono T."/>
            <person name="Mallez S."/>
            <person name="Becker A."/>
            <person name="Gohl D.M."/>
            <person name="Silverstein K.A.T."/>
            <person name="Koren S."/>
            <person name="Bechman K.B."/>
            <person name="Herman A."/>
            <person name="Abrahante J.E."/>
            <person name="Garbe J."/>
        </authorList>
    </citation>
    <scope>NUCLEOTIDE SEQUENCE</scope>
    <source>
        <strain evidence="1">Duluth1</strain>
        <tissue evidence="1">Whole animal</tissue>
    </source>
</reference>
<dbReference type="AlphaFoldDB" id="A0A9D4BPW4"/>
<protein>
    <submittedName>
        <fullName evidence="1">Uncharacterized protein</fullName>
    </submittedName>
</protein>
<organism evidence="1 2">
    <name type="scientific">Dreissena polymorpha</name>
    <name type="common">Zebra mussel</name>
    <name type="synonym">Mytilus polymorpha</name>
    <dbReference type="NCBI Taxonomy" id="45954"/>
    <lineage>
        <taxon>Eukaryota</taxon>
        <taxon>Metazoa</taxon>
        <taxon>Spiralia</taxon>
        <taxon>Lophotrochozoa</taxon>
        <taxon>Mollusca</taxon>
        <taxon>Bivalvia</taxon>
        <taxon>Autobranchia</taxon>
        <taxon>Heteroconchia</taxon>
        <taxon>Euheterodonta</taxon>
        <taxon>Imparidentia</taxon>
        <taxon>Neoheterodontei</taxon>
        <taxon>Myida</taxon>
        <taxon>Dreissenoidea</taxon>
        <taxon>Dreissenidae</taxon>
        <taxon>Dreissena</taxon>
    </lineage>
</organism>
<name>A0A9D4BPW4_DREPO</name>